<dbReference type="EMBL" id="AMEZ01000059">
    <property type="protein sequence ID" value="EKY26139.1"/>
    <property type="molecule type" value="Genomic_DNA"/>
</dbReference>
<keyword evidence="12 14" id="KW-0324">Glycolysis</keyword>
<dbReference type="Gene3D" id="3.20.20.60">
    <property type="entry name" value="Phosphoenolpyruvate-binding domains"/>
    <property type="match status" value="1"/>
</dbReference>
<dbReference type="InterPro" id="IPR015813">
    <property type="entry name" value="Pyrv/PenolPyrv_kinase-like_dom"/>
</dbReference>
<dbReference type="GO" id="GO:0004743">
    <property type="term" value="F:pyruvate kinase activity"/>
    <property type="evidence" value="ECO:0007669"/>
    <property type="project" value="UniProtKB-EC"/>
</dbReference>
<evidence type="ECO:0000256" key="8">
    <source>
        <dbReference type="ARBA" id="ARBA00022741"/>
    </source>
</evidence>
<dbReference type="InterPro" id="IPR015806">
    <property type="entry name" value="Pyrv_Knase_insert_dom_sf"/>
</dbReference>
<dbReference type="AlphaFoldDB" id="L1QDS4"/>
<evidence type="ECO:0000313" key="16">
    <source>
        <dbReference type="EMBL" id="EKY26139.1"/>
    </source>
</evidence>
<keyword evidence="6 14" id="KW-0808">Transferase</keyword>
<dbReference type="InterPro" id="IPR040442">
    <property type="entry name" value="Pyrv_kinase-like_dom_sf"/>
</dbReference>
<dbReference type="GO" id="GO:0000287">
    <property type="term" value="F:magnesium ion binding"/>
    <property type="evidence" value="ECO:0007669"/>
    <property type="project" value="InterPro"/>
</dbReference>
<dbReference type="GO" id="GO:0030955">
    <property type="term" value="F:potassium ion binding"/>
    <property type="evidence" value="ECO:0007669"/>
    <property type="project" value="InterPro"/>
</dbReference>
<evidence type="ECO:0000313" key="17">
    <source>
        <dbReference type="Proteomes" id="UP000010420"/>
    </source>
</evidence>
<evidence type="ECO:0000256" key="9">
    <source>
        <dbReference type="ARBA" id="ARBA00022777"/>
    </source>
</evidence>
<feature type="domain" description="Pyruvate kinase barrel" evidence="15">
    <location>
        <begin position="2"/>
        <end position="326"/>
    </location>
</feature>
<dbReference type="PATRIC" id="fig|545697.3.peg.2140"/>
<dbReference type="InterPro" id="IPR011037">
    <property type="entry name" value="Pyrv_Knase-like_insert_dom_sf"/>
</dbReference>
<keyword evidence="13 16" id="KW-0670">Pyruvate</keyword>
<protein>
    <recommendedName>
        <fullName evidence="5 14">Pyruvate kinase</fullName>
        <ecNumber evidence="4 14">2.7.1.40</ecNumber>
    </recommendedName>
</protein>
<gene>
    <name evidence="16" type="ORF">HMPREF0216_02178</name>
</gene>
<keyword evidence="8" id="KW-0547">Nucleotide-binding</keyword>
<dbReference type="Gene3D" id="2.40.33.10">
    <property type="entry name" value="PK beta-barrel domain-like"/>
    <property type="match status" value="1"/>
</dbReference>
<comment type="catalytic activity">
    <reaction evidence="14">
        <text>pyruvate + ATP = phosphoenolpyruvate + ADP + H(+)</text>
        <dbReference type="Rhea" id="RHEA:18157"/>
        <dbReference type="ChEBI" id="CHEBI:15361"/>
        <dbReference type="ChEBI" id="CHEBI:15378"/>
        <dbReference type="ChEBI" id="CHEBI:30616"/>
        <dbReference type="ChEBI" id="CHEBI:58702"/>
        <dbReference type="ChEBI" id="CHEBI:456216"/>
        <dbReference type="EC" id="2.7.1.40"/>
    </reaction>
</comment>
<comment type="similarity">
    <text evidence="3 14">Belongs to the pyruvate kinase family.</text>
</comment>
<evidence type="ECO:0000256" key="11">
    <source>
        <dbReference type="ARBA" id="ARBA00022842"/>
    </source>
</evidence>
<organism evidence="16 17">
    <name type="scientific">Clostridium celatum DSM 1785</name>
    <dbReference type="NCBI Taxonomy" id="545697"/>
    <lineage>
        <taxon>Bacteria</taxon>
        <taxon>Bacillati</taxon>
        <taxon>Bacillota</taxon>
        <taxon>Clostridia</taxon>
        <taxon>Eubacteriales</taxon>
        <taxon>Clostridiaceae</taxon>
        <taxon>Clostridium</taxon>
    </lineage>
</organism>
<comment type="caution">
    <text evidence="16">The sequence shown here is derived from an EMBL/GenBank/DDBJ whole genome shotgun (WGS) entry which is preliminary data.</text>
</comment>
<evidence type="ECO:0000256" key="4">
    <source>
        <dbReference type="ARBA" id="ARBA00012142"/>
    </source>
</evidence>
<evidence type="ECO:0000256" key="7">
    <source>
        <dbReference type="ARBA" id="ARBA00022723"/>
    </source>
</evidence>
<dbReference type="SUPFAM" id="SSF50800">
    <property type="entry name" value="PK beta-barrel domain-like"/>
    <property type="match status" value="1"/>
</dbReference>
<evidence type="ECO:0000256" key="13">
    <source>
        <dbReference type="ARBA" id="ARBA00023317"/>
    </source>
</evidence>
<dbReference type="GO" id="GO:0005524">
    <property type="term" value="F:ATP binding"/>
    <property type="evidence" value="ECO:0007669"/>
    <property type="project" value="UniProtKB-KW"/>
</dbReference>
<comment type="cofactor">
    <cofactor evidence="1">
        <name>K(+)</name>
        <dbReference type="ChEBI" id="CHEBI:29103"/>
    </cofactor>
</comment>
<dbReference type="InterPro" id="IPR001697">
    <property type="entry name" value="Pyr_Knase"/>
</dbReference>
<proteinExistence type="inferred from homology"/>
<dbReference type="RefSeq" id="WP_005213932.1">
    <property type="nucleotide sequence ID" value="NZ_KB291650.1"/>
</dbReference>
<keyword evidence="11 14" id="KW-0460">Magnesium</keyword>
<dbReference type="EC" id="2.7.1.40" evidence="4 14"/>
<accession>L1QDS4</accession>
<dbReference type="eggNOG" id="COG0469">
    <property type="taxonomic scope" value="Bacteria"/>
</dbReference>
<dbReference type="Proteomes" id="UP000010420">
    <property type="component" value="Unassembled WGS sequence"/>
</dbReference>
<evidence type="ECO:0000259" key="15">
    <source>
        <dbReference type="Pfam" id="PF00224"/>
    </source>
</evidence>
<evidence type="ECO:0000256" key="12">
    <source>
        <dbReference type="ARBA" id="ARBA00023152"/>
    </source>
</evidence>
<evidence type="ECO:0000256" key="6">
    <source>
        <dbReference type="ARBA" id="ARBA00022679"/>
    </source>
</evidence>
<evidence type="ECO:0000256" key="3">
    <source>
        <dbReference type="ARBA" id="ARBA00008663"/>
    </source>
</evidence>
<reference evidence="16 17" key="1">
    <citation type="submission" date="2012-05" db="EMBL/GenBank/DDBJ databases">
        <authorList>
            <person name="Weinstock G."/>
            <person name="Sodergren E."/>
            <person name="Lobos E.A."/>
            <person name="Fulton L."/>
            <person name="Fulton R."/>
            <person name="Courtney L."/>
            <person name="Fronick C."/>
            <person name="O'Laughlin M."/>
            <person name="Godfrey J."/>
            <person name="Wilson R.M."/>
            <person name="Miner T."/>
            <person name="Farmer C."/>
            <person name="Delehaunty K."/>
            <person name="Cordes M."/>
            <person name="Minx P."/>
            <person name="Tomlinson C."/>
            <person name="Chen J."/>
            <person name="Wollam A."/>
            <person name="Pepin K.H."/>
            <person name="Bhonagiri V."/>
            <person name="Zhang X."/>
            <person name="Suruliraj S."/>
            <person name="Warren W."/>
            <person name="Mitreva M."/>
            <person name="Mardis E.R."/>
            <person name="Wilson R.K."/>
        </authorList>
    </citation>
    <scope>NUCLEOTIDE SEQUENCE [LARGE SCALE GENOMIC DNA]</scope>
    <source>
        <strain evidence="16 17">DSM 1785</strain>
    </source>
</reference>
<evidence type="ECO:0000256" key="10">
    <source>
        <dbReference type="ARBA" id="ARBA00022840"/>
    </source>
</evidence>
<keyword evidence="10" id="KW-0067">ATP-binding</keyword>
<sequence>MRIIATIGPNSANEEIIRQAIYNGADTLRLNFSHFYEEQFKFVIEEARNIKSDISIMADLCGKKIRVSEKINKVFKVNKGENILFCSEDIYESICMNIYEKIIPLTLKSDIIKNNDIKYISMKDGTIKFEIVDKGKVFLKAKAINDGIIRGGKGCNISGINNGEVILSKRDKECLKWALNKDINIIAQSFVENDKEILEIRKFIKNSNYDNDKVKIFSKIETTTGLENYKNILNVSDGIVIARGDLIPECGLINSVIGEMKLLNSLKKEELKKEIIVATHLLDSMMKKDTPNITEVESICNFIKYGVNGFLLASETSVGKRPIESIVFIQKIIKSFSKLE</sequence>
<keyword evidence="17" id="KW-1185">Reference proteome</keyword>
<comment type="pathway">
    <text evidence="2 14">Carbohydrate degradation; glycolysis; pyruvate from D-glyceraldehyde 3-phosphate: step 5/5.</text>
</comment>
<dbReference type="HOGENOM" id="CLU_015439_1_1_9"/>
<dbReference type="STRING" id="545697.HMPREF0216_02178"/>
<dbReference type="UniPathway" id="UPA00109">
    <property type="reaction ID" value="UER00188"/>
</dbReference>
<evidence type="ECO:0000256" key="2">
    <source>
        <dbReference type="ARBA" id="ARBA00004997"/>
    </source>
</evidence>
<keyword evidence="7" id="KW-0479">Metal-binding</keyword>
<keyword evidence="9 14" id="KW-0418">Kinase</keyword>
<dbReference type="InterPro" id="IPR015793">
    <property type="entry name" value="Pyrv_Knase_brl"/>
</dbReference>
<dbReference type="PANTHER" id="PTHR11817">
    <property type="entry name" value="PYRUVATE KINASE"/>
    <property type="match status" value="1"/>
</dbReference>
<evidence type="ECO:0000256" key="5">
    <source>
        <dbReference type="ARBA" id="ARBA00018587"/>
    </source>
</evidence>
<dbReference type="PRINTS" id="PR01050">
    <property type="entry name" value="PYRUVTKNASE"/>
</dbReference>
<dbReference type="GO" id="GO:0016301">
    <property type="term" value="F:kinase activity"/>
    <property type="evidence" value="ECO:0007669"/>
    <property type="project" value="UniProtKB-KW"/>
</dbReference>
<name>L1QDS4_9CLOT</name>
<evidence type="ECO:0000256" key="1">
    <source>
        <dbReference type="ARBA" id="ARBA00001958"/>
    </source>
</evidence>
<dbReference type="SUPFAM" id="SSF51621">
    <property type="entry name" value="Phosphoenolpyruvate/pyruvate domain"/>
    <property type="match status" value="1"/>
</dbReference>
<dbReference type="OrthoDB" id="2031270at2"/>
<evidence type="ECO:0000256" key="14">
    <source>
        <dbReference type="RuleBase" id="RU000504"/>
    </source>
</evidence>
<dbReference type="Pfam" id="PF00224">
    <property type="entry name" value="PK"/>
    <property type="match status" value="1"/>
</dbReference>